<evidence type="ECO:0000313" key="6">
    <source>
        <dbReference type="Proteomes" id="UP000010847"/>
    </source>
</evidence>
<dbReference type="KEGG" id="dmt:DESME_03730"/>
<evidence type="ECO:0000256" key="3">
    <source>
        <dbReference type="RuleBase" id="RU000363"/>
    </source>
</evidence>
<evidence type="ECO:0000313" key="5">
    <source>
        <dbReference type="EMBL" id="AHF08460.1"/>
    </source>
</evidence>
<keyword evidence="6" id="KW-1185">Reference proteome</keyword>
<dbReference type="EMBL" id="CP007032">
    <property type="protein sequence ID" value="AHF08460.1"/>
    <property type="molecule type" value="Genomic_DNA"/>
</dbReference>
<evidence type="ECO:0000259" key="4">
    <source>
        <dbReference type="SMART" id="SM00822"/>
    </source>
</evidence>
<keyword evidence="2" id="KW-0560">Oxidoreductase</keyword>
<accession>W0EC59</accession>
<dbReference type="Pfam" id="PF00106">
    <property type="entry name" value="adh_short"/>
    <property type="match status" value="1"/>
</dbReference>
<dbReference type="HOGENOM" id="CLU_010194_2_1_9"/>
<evidence type="ECO:0000256" key="1">
    <source>
        <dbReference type="ARBA" id="ARBA00006484"/>
    </source>
</evidence>
<dbReference type="GO" id="GO:0016020">
    <property type="term" value="C:membrane"/>
    <property type="evidence" value="ECO:0007669"/>
    <property type="project" value="TreeGrafter"/>
</dbReference>
<dbReference type="PRINTS" id="PR00080">
    <property type="entry name" value="SDRFAMILY"/>
</dbReference>
<dbReference type="OrthoDB" id="9808814at2"/>
<name>W0EC59_9FIRM</name>
<comment type="similarity">
    <text evidence="1 3">Belongs to the short-chain dehydrogenases/reductases (SDR) family.</text>
</comment>
<dbReference type="eggNOG" id="COG0300">
    <property type="taxonomic scope" value="Bacteria"/>
</dbReference>
<dbReference type="InterPro" id="IPR036291">
    <property type="entry name" value="NAD(P)-bd_dom_sf"/>
</dbReference>
<proteinExistence type="inferred from homology"/>
<dbReference type="PRINTS" id="PR00081">
    <property type="entry name" value="GDHRDH"/>
</dbReference>
<dbReference type="CDD" id="cd05233">
    <property type="entry name" value="SDR_c"/>
    <property type="match status" value="1"/>
</dbReference>
<dbReference type="GO" id="GO:0016491">
    <property type="term" value="F:oxidoreductase activity"/>
    <property type="evidence" value="ECO:0007669"/>
    <property type="project" value="UniProtKB-KW"/>
</dbReference>
<gene>
    <name evidence="5" type="ORF">DESME_03730</name>
</gene>
<dbReference type="PANTHER" id="PTHR44196">
    <property type="entry name" value="DEHYDROGENASE/REDUCTASE SDR FAMILY MEMBER 7B"/>
    <property type="match status" value="1"/>
</dbReference>
<dbReference type="Gene3D" id="3.40.50.720">
    <property type="entry name" value="NAD(P)-binding Rossmann-like Domain"/>
    <property type="match status" value="1"/>
</dbReference>
<feature type="domain" description="Ketoreductase" evidence="4">
    <location>
        <begin position="6"/>
        <end position="186"/>
    </location>
</feature>
<dbReference type="InterPro" id="IPR057326">
    <property type="entry name" value="KR_dom"/>
</dbReference>
<evidence type="ECO:0000256" key="2">
    <source>
        <dbReference type="ARBA" id="ARBA00023002"/>
    </source>
</evidence>
<dbReference type="InterPro" id="IPR002347">
    <property type="entry name" value="SDR_fam"/>
</dbReference>
<organism evidence="5 6">
    <name type="scientific">Desulfitobacterium metallireducens DSM 15288</name>
    <dbReference type="NCBI Taxonomy" id="871968"/>
    <lineage>
        <taxon>Bacteria</taxon>
        <taxon>Bacillati</taxon>
        <taxon>Bacillota</taxon>
        <taxon>Clostridia</taxon>
        <taxon>Eubacteriales</taxon>
        <taxon>Desulfitobacteriaceae</taxon>
        <taxon>Desulfitobacterium</taxon>
    </lineage>
</organism>
<reference evidence="5 6" key="1">
    <citation type="submission" date="2013-12" db="EMBL/GenBank/DDBJ databases">
        <authorList>
            <consortium name="DOE Joint Genome Institute"/>
            <person name="Smidt H."/>
            <person name="Huntemann M."/>
            <person name="Han J."/>
            <person name="Chen A."/>
            <person name="Kyrpides N."/>
            <person name="Mavromatis K."/>
            <person name="Markowitz V."/>
            <person name="Palaniappan K."/>
            <person name="Ivanova N."/>
            <person name="Schaumberg A."/>
            <person name="Pati A."/>
            <person name="Liolios K."/>
            <person name="Nordberg H.P."/>
            <person name="Cantor M.N."/>
            <person name="Hua S.X."/>
            <person name="Woyke T."/>
        </authorList>
    </citation>
    <scope>NUCLEOTIDE SEQUENCE [LARGE SCALE GENOMIC DNA]</scope>
    <source>
        <strain evidence="6">DSM 15288</strain>
    </source>
</reference>
<dbReference type="PANTHER" id="PTHR44196:SF1">
    <property type="entry name" value="DEHYDROGENASE_REDUCTASE SDR FAMILY MEMBER 7B"/>
    <property type="match status" value="1"/>
</dbReference>
<dbReference type="SMART" id="SM00822">
    <property type="entry name" value="PKS_KR"/>
    <property type="match status" value="1"/>
</dbReference>
<dbReference type="SUPFAM" id="SSF51735">
    <property type="entry name" value="NAD(P)-binding Rossmann-fold domains"/>
    <property type="match status" value="1"/>
</dbReference>
<sequence length="262" mass="29055">MDLENKVVLITGASSGIGKELAKKLAHKKTKLILVARREERLKEVAEGLGDSVQVIIVRANVTQRDEVDQAVQSGIERFGKLDILINVAGQGYFGPIASMDMKAFDQVVKTNVYGLLNMVQASVPFLKKTQGMVVNISSGLSKRALPFLTAYASSKSMVDALSDGMRLELRKYGIDVLNFCPPETETEFFEKTLHDPKMNPNAHPRKMAKSEDVAGRIVEAMIAEKREVVEGRFLQIMNFFAPKLLDKMFYKGMVLKLGGDE</sequence>
<dbReference type="AlphaFoldDB" id="W0EC59"/>
<dbReference type="RefSeq" id="WP_006715238.1">
    <property type="nucleotide sequence ID" value="NZ_CP007032.1"/>
</dbReference>
<dbReference type="STRING" id="871968.DESME_03730"/>
<dbReference type="Proteomes" id="UP000010847">
    <property type="component" value="Chromosome"/>
</dbReference>
<protein>
    <recommendedName>
        <fullName evidence="4">Ketoreductase domain-containing protein</fullName>
    </recommendedName>
</protein>